<gene>
    <name evidence="3" type="ordered locus">BDU_1007</name>
</gene>
<keyword evidence="2" id="KW-0812">Transmembrane</keyword>
<proteinExistence type="predicted"/>
<keyword evidence="3" id="KW-0614">Plasmid</keyword>
<protein>
    <submittedName>
        <fullName evidence="3">Lipoprotein</fullName>
    </submittedName>
</protein>
<feature type="region of interest" description="Disordered" evidence="1">
    <location>
        <begin position="92"/>
        <end position="162"/>
    </location>
</feature>
<feature type="transmembrane region" description="Helical" evidence="2">
    <location>
        <begin position="12"/>
        <end position="28"/>
    </location>
</feature>
<accession>B5RN72</accession>
<evidence type="ECO:0000313" key="4">
    <source>
        <dbReference type="Proteomes" id="UP000000611"/>
    </source>
</evidence>
<feature type="compositionally biased region" description="Basic and acidic residues" evidence="1">
    <location>
        <begin position="151"/>
        <end position="162"/>
    </location>
</feature>
<name>B5RN72_BORDL</name>
<organism evidence="3 4">
    <name type="scientific">Borrelia duttonii (strain Ly)</name>
    <dbReference type="NCBI Taxonomy" id="412419"/>
    <lineage>
        <taxon>Bacteria</taxon>
        <taxon>Pseudomonadati</taxon>
        <taxon>Spirochaetota</taxon>
        <taxon>Spirochaetia</taxon>
        <taxon>Spirochaetales</taxon>
        <taxon>Borreliaceae</taxon>
        <taxon>Borrelia</taxon>
    </lineage>
</organism>
<evidence type="ECO:0000256" key="1">
    <source>
        <dbReference type="SAM" id="MobiDB-lite"/>
    </source>
</evidence>
<dbReference type="Pfam" id="PF05714">
    <property type="entry name" value="PFam54_60"/>
    <property type="match status" value="1"/>
</dbReference>
<keyword evidence="2" id="KW-1133">Transmembrane helix</keyword>
<feature type="compositionally biased region" description="Low complexity" evidence="1">
    <location>
        <begin position="105"/>
        <end position="129"/>
    </location>
</feature>
<dbReference type="InterPro" id="IPR008421">
    <property type="entry name" value="Borrelia_lipoprotein_PFam54/60"/>
</dbReference>
<dbReference type="AlphaFoldDB" id="B5RN72"/>
<evidence type="ECO:0000313" key="3">
    <source>
        <dbReference type="EMBL" id="ACH93808.1"/>
    </source>
</evidence>
<dbReference type="KEGG" id="bdu:BDU_1007"/>
<reference evidence="3 4" key="1">
    <citation type="journal article" date="2008" name="PLoS Genet.">
        <title>The genome of Borrelia recurrentis, the agent of deadly louse-borne relapsing fever, is a degraded subset of tick-borne Borrelia duttonii.</title>
        <authorList>
            <person name="Lescot M."/>
            <person name="Audic S."/>
            <person name="Robert C."/>
            <person name="Nguyen T.T."/>
            <person name="Blanc G."/>
            <person name="Cutler S.J."/>
            <person name="Wincker P."/>
            <person name="Couloux A."/>
            <person name="Claverie J.-M."/>
            <person name="Raoult D."/>
            <person name="Drancourt M."/>
        </authorList>
    </citation>
    <scope>NUCLEOTIDE SEQUENCE [LARGE SCALE GENOMIC DNA]</scope>
    <source>
        <strain evidence="3 4">Ly</strain>
    </source>
</reference>
<sequence length="398" mass="43880">MGENILKRKNFILFIIFIFILISVLLVSCGPKKKYVPVASVMRQRRVDVPFKKSPFGVASKGLIDSGVSVDSPGATAAPGATAVPAAPAPGATAVPAPGAPAPDAPGVSPAPDAPGVSPAPDAPGVSPAPDAPAAPGAPAPDDVDPADETPEQRMQKEKQKKIGEIKSGILSVAKHLSTYDGFLNHYEAWSRSNIIPAFSGFRAIDLLYNRLYNLNMPRSLFFKLTYEDSTGSTEYLASYKGTLLVRKFCLALEYDDNLLRPFVYVYGKLSYAQRNTDEILTVKNNIVKRLIKYAEAYYINVYRTLRSKANRLNVLSLEEIRLLKSKLSEIEIAKEEVKAKIIQNFVEGCKQYEPYSIDSKHDVWPYLRDTFNEDFDTKCDVVVALADEIKKILDNIW</sequence>
<dbReference type="EMBL" id="CP000979">
    <property type="protein sequence ID" value="ACH93808.1"/>
    <property type="molecule type" value="Genomic_DNA"/>
</dbReference>
<geneLocation type="plasmid" evidence="3 4">
    <name>pl165</name>
</geneLocation>
<dbReference type="Gene3D" id="1.10.3160.10">
    <property type="entry name" value="Bbcrasp-1"/>
    <property type="match status" value="1"/>
</dbReference>
<keyword evidence="3" id="KW-0449">Lipoprotein</keyword>
<dbReference type="PROSITE" id="PS51257">
    <property type="entry name" value="PROKAR_LIPOPROTEIN"/>
    <property type="match status" value="1"/>
</dbReference>
<feature type="compositionally biased region" description="Pro residues" evidence="1">
    <location>
        <begin position="130"/>
        <end position="139"/>
    </location>
</feature>
<dbReference type="Proteomes" id="UP000000611">
    <property type="component" value="Plasmid pl165"/>
</dbReference>
<keyword evidence="4" id="KW-1185">Reference proteome</keyword>
<keyword evidence="2" id="KW-0472">Membrane</keyword>
<dbReference type="HOGENOM" id="CLU_062986_0_0_12"/>
<evidence type="ECO:0000256" key="2">
    <source>
        <dbReference type="SAM" id="Phobius"/>
    </source>
</evidence>